<accession>A0AA39WJR5</accession>
<feature type="region of interest" description="Disordered" evidence="1">
    <location>
        <begin position="1"/>
        <end position="27"/>
    </location>
</feature>
<dbReference type="Pfam" id="PF07714">
    <property type="entry name" value="PK_Tyr_Ser-Thr"/>
    <property type="match status" value="1"/>
</dbReference>
<dbReference type="SUPFAM" id="SSF56112">
    <property type="entry name" value="Protein kinase-like (PK-like)"/>
    <property type="match status" value="1"/>
</dbReference>
<feature type="compositionally biased region" description="Pro residues" evidence="1">
    <location>
        <begin position="667"/>
        <end position="680"/>
    </location>
</feature>
<proteinExistence type="predicted"/>
<feature type="compositionally biased region" description="Basic and acidic residues" evidence="1">
    <location>
        <begin position="46"/>
        <end position="62"/>
    </location>
</feature>
<feature type="compositionally biased region" description="Polar residues" evidence="1">
    <location>
        <begin position="736"/>
        <end position="748"/>
    </location>
</feature>
<keyword evidence="4" id="KW-1185">Reference proteome</keyword>
<gene>
    <name evidence="3" type="ORF">B0T14DRAFT_568235</name>
</gene>
<dbReference type="PANTHER" id="PTHR24359">
    <property type="entry name" value="SERINE/THREONINE-PROTEIN KINASE SBK1"/>
    <property type="match status" value="1"/>
</dbReference>
<evidence type="ECO:0000256" key="1">
    <source>
        <dbReference type="SAM" id="MobiDB-lite"/>
    </source>
</evidence>
<feature type="compositionally biased region" description="Acidic residues" evidence="1">
    <location>
        <begin position="753"/>
        <end position="762"/>
    </location>
</feature>
<dbReference type="GO" id="GO:0005524">
    <property type="term" value="F:ATP binding"/>
    <property type="evidence" value="ECO:0007669"/>
    <property type="project" value="InterPro"/>
</dbReference>
<dbReference type="InterPro" id="IPR000719">
    <property type="entry name" value="Prot_kinase_dom"/>
</dbReference>
<dbReference type="SMART" id="SM00220">
    <property type="entry name" value="S_TKc"/>
    <property type="match status" value="1"/>
</dbReference>
<evidence type="ECO:0000259" key="2">
    <source>
        <dbReference type="PROSITE" id="PS50011"/>
    </source>
</evidence>
<evidence type="ECO:0000313" key="4">
    <source>
        <dbReference type="Proteomes" id="UP001175000"/>
    </source>
</evidence>
<evidence type="ECO:0000313" key="3">
    <source>
        <dbReference type="EMBL" id="KAK0616649.1"/>
    </source>
</evidence>
<reference evidence="3" key="1">
    <citation type="submission" date="2023-06" db="EMBL/GenBank/DDBJ databases">
        <title>Genome-scale phylogeny and comparative genomics of the fungal order Sordariales.</title>
        <authorList>
            <consortium name="Lawrence Berkeley National Laboratory"/>
            <person name="Hensen N."/>
            <person name="Bonometti L."/>
            <person name="Westerberg I."/>
            <person name="Brannstrom I.O."/>
            <person name="Guillou S."/>
            <person name="Cros-Aarteil S."/>
            <person name="Calhoun S."/>
            <person name="Haridas S."/>
            <person name="Kuo A."/>
            <person name="Mondo S."/>
            <person name="Pangilinan J."/>
            <person name="Riley R."/>
            <person name="Labutti K."/>
            <person name="Andreopoulos B."/>
            <person name="Lipzen A."/>
            <person name="Chen C."/>
            <person name="Yanf M."/>
            <person name="Daum C."/>
            <person name="Ng V."/>
            <person name="Clum A."/>
            <person name="Steindorff A."/>
            <person name="Ohm R."/>
            <person name="Martin F."/>
            <person name="Silar P."/>
            <person name="Natvig D."/>
            <person name="Lalanne C."/>
            <person name="Gautier V."/>
            <person name="Ament-Velasquez S.L."/>
            <person name="Kruys A."/>
            <person name="Hutchinson M.I."/>
            <person name="Powell A.J."/>
            <person name="Barry K."/>
            <person name="Miller A.N."/>
            <person name="Grigoriev I.V."/>
            <person name="Debuchy R."/>
            <person name="Gladieux P."/>
            <person name="Thoren M.H."/>
            <person name="Johannesson H."/>
        </authorList>
    </citation>
    <scope>NUCLEOTIDE SEQUENCE</scope>
    <source>
        <strain evidence="3">CBS 606.72</strain>
    </source>
</reference>
<dbReference type="AlphaFoldDB" id="A0AA39WJR5"/>
<feature type="region of interest" description="Disordered" evidence="1">
    <location>
        <begin position="663"/>
        <end position="808"/>
    </location>
</feature>
<protein>
    <recommendedName>
        <fullName evidence="2">Protein kinase domain-containing protein</fullName>
    </recommendedName>
</protein>
<dbReference type="PROSITE" id="PS50011">
    <property type="entry name" value="PROTEIN_KINASE_DOM"/>
    <property type="match status" value="1"/>
</dbReference>
<sequence>MRSRENTLTAAGPGILGSRFESPLPGDSLDVPVAWDKKSELSVVIKNEEGEERSLNDDDYRAGKGKRTVSETGKSDGASSIFLVSDHGFVAAYELFGAKVGSEGPEMPGQIMGVDELRQHLELEPKKGSTVAESVYEKLEKCLVPSMMDSKPESEQEQYLPVDRLYKILDAPTILSLLNERFHDAPHKYLCDIAGPHEGTLRGKCRRRILAILLFCERLDAPALDAFIEGNVWDEDLPLRRRSNNSSESLSYCSTKTEPNVINKTLLKSWKRNKLILFYDHQSMFHVPFFDLHADRLSSYEFQSKVRLPWRSFKKVADGGSGTVYRIEIHPKHHNYGAYSEKPAAFALKKINSPEGESYKQELIAHEKACAKLQRGGHIIKLLLTYEYDGHHYLMFEWADGALDDFWERRMARNPPLAEVWAAEQCYGLATALKQIHGLATWQAEKRKAARKDRDLSLGITSQEDDKAADWGRHGDIKPKNILWFAKYRDRKDHLVISDLGLTRYHSEFSRSKMAPSKLEGFSEAYRPPELDLNKDISRRSDVWSLGCVFLEFCIWYLEGGDGVARFEQEREKDDKSDITGLKELKFFILESVDGSGLRAATAKPSVNQWFKKAHTLPSPFVRQMLGIIETKMLKIESGHRQQIDIICRDLLAIVDNLKKDDKVPALSPPPPTEPAPPPDYLTFNSEMSQRRTTEVESDVKYAKGNTDSPDKESQFHQAMRRPHALSIRTMGSDLSADNTGNRSNPHTATDDRNEDDGDDTVAETQPDGHGVSQLSADIYGSEGPPTQTPFTTMGNSQTLEGAAPRGRSGEIKAELDRLGMLSPQISWERGWLNTHRGHSRLGEETPELLVECCGTWRPINQGAQVQVTASGDFLTIHDVLTQLHPYLLGRRADILGALTDTPDRDTDCLPPIPADTKLMAYLSGPSNLTVTDEAGWLRVYVPRKPPARGSPKWERQRER</sequence>
<dbReference type="EMBL" id="JAULSU010000005">
    <property type="protein sequence ID" value="KAK0616649.1"/>
    <property type="molecule type" value="Genomic_DNA"/>
</dbReference>
<dbReference type="InterPro" id="IPR001245">
    <property type="entry name" value="Ser-Thr/Tyr_kinase_cat_dom"/>
</dbReference>
<dbReference type="InterPro" id="IPR011009">
    <property type="entry name" value="Kinase-like_dom_sf"/>
</dbReference>
<dbReference type="Proteomes" id="UP001175000">
    <property type="component" value="Unassembled WGS sequence"/>
</dbReference>
<feature type="domain" description="Protein kinase" evidence="2">
    <location>
        <begin position="310"/>
        <end position="655"/>
    </location>
</feature>
<feature type="region of interest" description="Disordered" evidence="1">
    <location>
        <begin position="46"/>
        <end position="75"/>
    </location>
</feature>
<feature type="compositionally biased region" description="Polar residues" evidence="1">
    <location>
        <begin position="785"/>
        <end position="800"/>
    </location>
</feature>
<dbReference type="CDD" id="cd00180">
    <property type="entry name" value="PKc"/>
    <property type="match status" value="1"/>
</dbReference>
<dbReference type="GO" id="GO:0004674">
    <property type="term" value="F:protein serine/threonine kinase activity"/>
    <property type="evidence" value="ECO:0007669"/>
    <property type="project" value="TreeGrafter"/>
</dbReference>
<organism evidence="3 4">
    <name type="scientific">Immersiella caudata</name>
    <dbReference type="NCBI Taxonomy" id="314043"/>
    <lineage>
        <taxon>Eukaryota</taxon>
        <taxon>Fungi</taxon>
        <taxon>Dikarya</taxon>
        <taxon>Ascomycota</taxon>
        <taxon>Pezizomycotina</taxon>
        <taxon>Sordariomycetes</taxon>
        <taxon>Sordariomycetidae</taxon>
        <taxon>Sordariales</taxon>
        <taxon>Lasiosphaeriaceae</taxon>
        <taxon>Immersiella</taxon>
    </lineage>
</organism>
<name>A0AA39WJR5_9PEZI</name>
<comment type="caution">
    <text evidence="3">The sequence shown here is derived from an EMBL/GenBank/DDBJ whole genome shotgun (WGS) entry which is preliminary data.</text>
</comment>
<feature type="compositionally biased region" description="Basic and acidic residues" evidence="1">
    <location>
        <begin position="689"/>
        <end position="702"/>
    </location>
</feature>
<dbReference type="PANTHER" id="PTHR24359:SF37">
    <property type="entry name" value="PROTEIN KINASE DOMAIN-CONTAINING PROTEIN"/>
    <property type="match status" value="1"/>
</dbReference>
<dbReference type="Gene3D" id="1.10.510.10">
    <property type="entry name" value="Transferase(Phosphotransferase) domain 1"/>
    <property type="match status" value="1"/>
</dbReference>